<keyword evidence="11" id="KW-0375">Hydrogen ion transport</keyword>
<dbReference type="GO" id="GO:0043531">
    <property type="term" value="F:ADP binding"/>
    <property type="evidence" value="ECO:0007669"/>
    <property type="project" value="TreeGrafter"/>
</dbReference>
<dbReference type="PANTHER" id="PTHR48082:SF2">
    <property type="entry name" value="ATP SYNTHASE SUBUNIT ALPHA, MITOCHONDRIAL"/>
    <property type="match status" value="1"/>
</dbReference>
<dbReference type="GO" id="GO:0005524">
    <property type="term" value="F:ATP binding"/>
    <property type="evidence" value="ECO:0007669"/>
    <property type="project" value="UniProtKB-UniRule"/>
</dbReference>
<dbReference type="Gene3D" id="2.40.30.20">
    <property type="match status" value="1"/>
</dbReference>
<dbReference type="InterPro" id="IPR004100">
    <property type="entry name" value="ATPase_F1/V1/A1_a/bsu_N"/>
</dbReference>
<feature type="domain" description="ATP synthase alpha subunit C-terminal" evidence="13">
    <location>
        <begin position="371"/>
        <end position="495"/>
    </location>
</feature>
<dbReference type="PANTHER" id="PTHR48082">
    <property type="entry name" value="ATP SYNTHASE SUBUNIT ALPHA, MITOCHONDRIAL"/>
    <property type="match status" value="1"/>
</dbReference>
<dbReference type="FunFam" id="3.40.50.300:FF:000002">
    <property type="entry name" value="ATP synthase subunit alpha"/>
    <property type="match status" value="1"/>
</dbReference>
<keyword evidence="11" id="KW-1003">Cell membrane</keyword>
<dbReference type="InterPro" id="IPR038376">
    <property type="entry name" value="ATP_synth_asu_C_sf"/>
</dbReference>
<evidence type="ECO:0000256" key="4">
    <source>
        <dbReference type="ARBA" id="ARBA00022741"/>
    </source>
</evidence>
<dbReference type="GO" id="GO:0046933">
    <property type="term" value="F:proton-transporting ATP synthase activity, rotational mechanism"/>
    <property type="evidence" value="ECO:0007669"/>
    <property type="project" value="UniProtKB-UniRule"/>
</dbReference>
<feature type="domain" description="ATPase F1/V1/A1 complex alpha/beta subunit nucleotide-binding" evidence="12">
    <location>
        <begin position="149"/>
        <end position="364"/>
    </location>
</feature>
<keyword evidence="4 11" id="KW-0547">Nucleotide-binding</keyword>
<dbReference type="GO" id="GO:0005886">
    <property type="term" value="C:plasma membrane"/>
    <property type="evidence" value="ECO:0007669"/>
    <property type="project" value="UniProtKB-SubCell"/>
</dbReference>
<dbReference type="NCBIfam" id="NF009884">
    <property type="entry name" value="PRK13343.1"/>
    <property type="match status" value="1"/>
</dbReference>
<evidence type="ECO:0000256" key="2">
    <source>
        <dbReference type="ARBA" id="ARBA00008936"/>
    </source>
</evidence>
<dbReference type="Pfam" id="PF00006">
    <property type="entry name" value="ATP-synt_ab"/>
    <property type="match status" value="1"/>
</dbReference>
<reference evidence="15" key="1">
    <citation type="submission" date="2016-08" db="EMBL/GenBank/DDBJ databases">
        <authorList>
            <person name="Seilhamer J.J."/>
        </authorList>
    </citation>
    <scope>NUCLEOTIDE SEQUENCE</scope>
    <source>
        <strain evidence="15">86</strain>
    </source>
</reference>
<evidence type="ECO:0000256" key="11">
    <source>
        <dbReference type="HAMAP-Rule" id="MF_01346"/>
    </source>
</evidence>
<dbReference type="InterPro" id="IPR027417">
    <property type="entry name" value="P-loop_NTPase"/>
</dbReference>
<dbReference type="SUPFAM" id="SSF50615">
    <property type="entry name" value="N-terminal domain of alpha and beta subunits of F1 ATP synthase"/>
    <property type="match status" value="1"/>
</dbReference>
<dbReference type="EMBL" id="FMJE01000005">
    <property type="protein sequence ID" value="SCM82971.1"/>
    <property type="molecule type" value="Genomic_DNA"/>
</dbReference>
<dbReference type="GO" id="GO:0045259">
    <property type="term" value="C:proton-transporting ATP synthase complex"/>
    <property type="evidence" value="ECO:0007669"/>
    <property type="project" value="UniProtKB-KW"/>
</dbReference>
<dbReference type="InterPro" id="IPR033732">
    <property type="entry name" value="ATP_synth_F1_a_nt-bd_dom"/>
</dbReference>
<evidence type="ECO:0000256" key="5">
    <source>
        <dbReference type="ARBA" id="ARBA00022840"/>
    </source>
</evidence>
<keyword evidence="5 11" id="KW-0067">ATP-binding</keyword>
<keyword evidence="10 11" id="KW-0066">ATP synthesis</keyword>
<dbReference type="CDD" id="cd18116">
    <property type="entry name" value="ATP-synt_F1_alpha_N"/>
    <property type="match status" value="1"/>
</dbReference>
<keyword evidence="7 11" id="KW-0406">Ion transport</keyword>
<dbReference type="CDD" id="cd18113">
    <property type="entry name" value="ATP-synt_F1_alpha_C"/>
    <property type="match status" value="1"/>
</dbReference>
<dbReference type="InterPro" id="IPR036121">
    <property type="entry name" value="ATPase_F1/V1/A1_a/bsu_N_sf"/>
</dbReference>
<evidence type="ECO:0000259" key="12">
    <source>
        <dbReference type="Pfam" id="PF00006"/>
    </source>
</evidence>
<protein>
    <recommendedName>
        <fullName evidence="11">ATP synthase subunit alpha</fullName>
        <ecNumber evidence="11">7.1.2.2</ecNumber>
    </recommendedName>
    <alternativeName>
        <fullName evidence="11">ATP synthase F1 sector subunit alpha</fullName>
    </alternativeName>
    <alternativeName>
        <fullName evidence="11">F-ATPase subunit alpha</fullName>
    </alternativeName>
</protein>
<dbReference type="InterPro" id="IPR020003">
    <property type="entry name" value="ATPase_a/bsu_AS"/>
</dbReference>
<dbReference type="InterPro" id="IPR005294">
    <property type="entry name" value="ATP_synth_F1_asu"/>
</dbReference>
<dbReference type="Gene3D" id="1.20.150.20">
    <property type="entry name" value="ATP synthase alpha/beta chain, C-terminal domain"/>
    <property type="match status" value="1"/>
</dbReference>
<comment type="catalytic activity">
    <reaction evidence="11">
        <text>ATP + H2O + 4 H(+)(in) = ADP + phosphate + 5 H(+)(out)</text>
        <dbReference type="Rhea" id="RHEA:57720"/>
        <dbReference type="ChEBI" id="CHEBI:15377"/>
        <dbReference type="ChEBI" id="CHEBI:15378"/>
        <dbReference type="ChEBI" id="CHEBI:30616"/>
        <dbReference type="ChEBI" id="CHEBI:43474"/>
        <dbReference type="ChEBI" id="CHEBI:456216"/>
        <dbReference type="EC" id="7.1.2.2"/>
    </reaction>
</comment>
<dbReference type="NCBIfam" id="TIGR00962">
    <property type="entry name" value="atpA"/>
    <property type="match status" value="1"/>
</dbReference>
<evidence type="ECO:0000259" key="13">
    <source>
        <dbReference type="Pfam" id="PF00306"/>
    </source>
</evidence>
<dbReference type="PROSITE" id="PS00152">
    <property type="entry name" value="ATPASE_ALPHA_BETA"/>
    <property type="match status" value="1"/>
</dbReference>
<dbReference type="PIRSF" id="PIRSF039088">
    <property type="entry name" value="F_ATPase_subunit_alpha"/>
    <property type="match status" value="1"/>
</dbReference>
<dbReference type="GO" id="GO:0016787">
    <property type="term" value="F:hydrolase activity"/>
    <property type="evidence" value="ECO:0007669"/>
    <property type="project" value="UniProtKB-KW"/>
</dbReference>
<evidence type="ECO:0000256" key="7">
    <source>
        <dbReference type="ARBA" id="ARBA00023065"/>
    </source>
</evidence>
<evidence type="ECO:0000256" key="1">
    <source>
        <dbReference type="ARBA" id="ARBA00004170"/>
    </source>
</evidence>
<keyword evidence="6 11" id="KW-1278">Translocase</keyword>
<keyword evidence="8 11" id="KW-0472">Membrane</keyword>
<keyword evidence="3 11" id="KW-0813">Transport</keyword>
<dbReference type="Pfam" id="PF02874">
    <property type="entry name" value="ATP-synt_ab_N"/>
    <property type="match status" value="1"/>
</dbReference>
<dbReference type="InterPro" id="IPR023366">
    <property type="entry name" value="ATP_synth_asu-like_sf"/>
</dbReference>
<dbReference type="RefSeq" id="WP_288185519.1">
    <property type="nucleotide sequence ID" value="NZ_LT608335.1"/>
</dbReference>
<dbReference type="EC" id="7.1.2.2" evidence="11"/>
<dbReference type="InterPro" id="IPR000793">
    <property type="entry name" value="ATP_synth_asu_C"/>
</dbReference>
<sequence length="502" mass="54773">MKIRPEEISAIIQEQIKQYQIESNVDEIGMVIEVGDGIARLHGLDKVMAGELLEFGDGVYGMALNLEEDNVGAVLLGDEVSVQEGCRVRRTDRIMEVPVGEALIGRVVDALGRPIDGRGVIDTDSSRPVEWRAPGIADRQPVKEPLQTGIKAIDCMVPIGRGQRELIIGDRGTGKTAIAVDTILNQKGEDVICIYVAIGQKASTVARVVKTLEEHGAMEHTIVVVATASDSAPLQYLAPYTGVAMGEHFMHQGRHVLCVYDDLSKHAAAYRAMSLLLRRPPGREAYPGDVFYLHSRLLERAAKLSSELGGGSLTALPVIETLAGDVAAYIPTNVISITDGQIILESELFYAGTRPAINVGLSVSRVGGSAQVKATKQVAGRLRLDLAQYRELAAFAQFGSDLDKGTKDLLERGKRMTELLKQPQYKPMPIEEQVIAVYLGVNGHLDDVPVSQVSKFEQEFLQYIRAYPEISGGIKAKKCLEPATEERLKTTIKQFKDSFMAR</sequence>
<dbReference type="AlphaFoldDB" id="A0A212LZM3"/>
<proteinExistence type="inferred from homology"/>
<evidence type="ECO:0000313" key="15">
    <source>
        <dbReference type="EMBL" id="SCM82971.1"/>
    </source>
</evidence>
<keyword evidence="9 11" id="KW-0139">CF(1)</keyword>
<gene>
    <name evidence="11 15" type="primary">atpA</name>
    <name evidence="15" type="ORF">KL86SPO_50743</name>
</gene>
<accession>A0A212LZM3</accession>
<evidence type="ECO:0000256" key="10">
    <source>
        <dbReference type="ARBA" id="ARBA00023310"/>
    </source>
</evidence>
<comment type="function">
    <text evidence="11">Produces ATP from ADP in the presence of a proton gradient across the membrane. The alpha chain is a regulatory subunit.</text>
</comment>
<dbReference type="HAMAP" id="MF_01346">
    <property type="entry name" value="ATP_synth_alpha_bact"/>
    <property type="match status" value="1"/>
</dbReference>
<comment type="subcellular location">
    <subcellularLocation>
        <location evidence="11">Cell membrane</location>
        <topology evidence="11">Peripheral membrane protein</topology>
    </subcellularLocation>
    <subcellularLocation>
        <location evidence="1">Membrane</location>
        <topology evidence="1">Peripheral membrane protein</topology>
    </subcellularLocation>
</comment>
<dbReference type="Pfam" id="PF00306">
    <property type="entry name" value="ATP-synt_ab_C"/>
    <property type="match status" value="1"/>
</dbReference>
<evidence type="ECO:0000259" key="14">
    <source>
        <dbReference type="Pfam" id="PF02874"/>
    </source>
</evidence>
<dbReference type="InterPro" id="IPR000194">
    <property type="entry name" value="ATPase_F1/V1/A1_a/bsu_nucl-bd"/>
</dbReference>
<dbReference type="FunFam" id="1.20.150.20:FF:000001">
    <property type="entry name" value="ATP synthase subunit alpha"/>
    <property type="match status" value="1"/>
</dbReference>
<keyword evidence="15" id="KW-0378">Hydrolase</keyword>
<dbReference type="SUPFAM" id="SSF47917">
    <property type="entry name" value="C-terminal domain of alpha and beta subunits of F1 ATP synthase"/>
    <property type="match status" value="1"/>
</dbReference>
<dbReference type="FunFam" id="2.40.30.20:FF:000001">
    <property type="entry name" value="ATP synthase subunit alpha"/>
    <property type="match status" value="1"/>
</dbReference>
<evidence type="ECO:0000256" key="8">
    <source>
        <dbReference type="ARBA" id="ARBA00023136"/>
    </source>
</evidence>
<evidence type="ECO:0000256" key="3">
    <source>
        <dbReference type="ARBA" id="ARBA00022448"/>
    </source>
</evidence>
<dbReference type="Gene3D" id="3.40.50.300">
    <property type="entry name" value="P-loop containing nucleotide triphosphate hydrolases"/>
    <property type="match status" value="1"/>
</dbReference>
<name>A0A212LZM3_9FIRM</name>
<feature type="site" description="Required for activity" evidence="11">
    <location>
        <position position="362"/>
    </location>
</feature>
<evidence type="ECO:0000256" key="6">
    <source>
        <dbReference type="ARBA" id="ARBA00022967"/>
    </source>
</evidence>
<feature type="binding site" evidence="11">
    <location>
        <begin position="169"/>
        <end position="176"/>
    </location>
    <ligand>
        <name>ATP</name>
        <dbReference type="ChEBI" id="CHEBI:30616"/>
    </ligand>
</feature>
<evidence type="ECO:0000256" key="9">
    <source>
        <dbReference type="ARBA" id="ARBA00023196"/>
    </source>
</evidence>
<dbReference type="CDD" id="cd01132">
    <property type="entry name" value="F1-ATPase_alpha_CD"/>
    <property type="match status" value="1"/>
</dbReference>
<comment type="similarity">
    <text evidence="2 11">Belongs to the ATPase alpha/beta chains family.</text>
</comment>
<organism evidence="15">
    <name type="scientific">uncultured Sporomusa sp</name>
    <dbReference type="NCBI Taxonomy" id="307249"/>
    <lineage>
        <taxon>Bacteria</taxon>
        <taxon>Bacillati</taxon>
        <taxon>Bacillota</taxon>
        <taxon>Negativicutes</taxon>
        <taxon>Selenomonadales</taxon>
        <taxon>Sporomusaceae</taxon>
        <taxon>Sporomusa</taxon>
        <taxon>environmental samples</taxon>
    </lineage>
</organism>
<feature type="domain" description="ATPase F1/V1/A1 complex alpha/beta subunit N-terminal" evidence="14">
    <location>
        <begin position="25"/>
        <end position="91"/>
    </location>
</feature>
<dbReference type="SUPFAM" id="SSF52540">
    <property type="entry name" value="P-loop containing nucleoside triphosphate hydrolases"/>
    <property type="match status" value="1"/>
</dbReference>